<comment type="similarity">
    <text evidence="2">Belongs to the adrenodoxin/putidaredoxin family.</text>
</comment>
<dbReference type="InterPro" id="IPR018298">
    <property type="entry name" value="Adrenodoxin_Fe-S_BS"/>
</dbReference>
<evidence type="ECO:0000256" key="5">
    <source>
        <dbReference type="ARBA" id="ARBA00022723"/>
    </source>
</evidence>
<keyword evidence="8" id="KW-0411">Iron-sulfur</keyword>
<dbReference type="RefSeq" id="XP_031570143.1">
    <property type="nucleotide sequence ID" value="XM_031714283.1"/>
</dbReference>
<evidence type="ECO:0000256" key="1">
    <source>
        <dbReference type="ARBA" id="ARBA00004173"/>
    </source>
</evidence>
<sequence length="165" mass="18018">MASLARNFIRQSISLSAQPSRLLAARGGVSYFMKTFARCNSNTTDPKGKPKPQTVTISFIDRDGDKISVKGKVGDSLLDVAKDNDIDLEGACEGTLSCSTCHLIFNQEEMDKLNLDEPADEELDMLDLAYGLTDTSRLGCQITVTKDFEGITLTIPKAHRDVRSA</sequence>
<dbReference type="PROSITE" id="PS51085">
    <property type="entry name" value="2FE2S_FER_2"/>
    <property type="match status" value="1"/>
</dbReference>
<dbReference type="AlphaFoldDB" id="A0A6P8IVI2"/>
<dbReference type="PANTHER" id="PTHR23426:SF76">
    <property type="entry name" value="ADRENODOXIN-LIKE PROTEIN 2, MITOCHONDRIAL"/>
    <property type="match status" value="1"/>
</dbReference>
<dbReference type="PROSITE" id="PS00814">
    <property type="entry name" value="ADX"/>
    <property type="match status" value="1"/>
</dbReference>
<evidence type="ECO:0000259" key="11">
    <source>
        <dbReference type="PROSITE" id="PS51085"/>
    </source>
</evidence>
<dbReference type="InterPro" id="IPR001055">
    <property type="entry name" value="Adrenodoxin-like"/>
</dbReference>
<keyword evidence="9" id="KW-0496">Mitochondrion</keyword>
<dbReference type="GO" id="GO:0005739">
    <property type="term" value="C:mitochondrion"/>
    <property type="evidence" value="ECO:0007669"/>
    <property type="project" value="UniProtKB-SubCell"/>
</dbReference>
<dbReference type="GO" id="GO:0140647">
    <property type="term" value="P:P450-containing electron transport chain"/>
    <property type="evidence" value="ECO:0007669"/>
    <property type="project" value="InterPro"/>
</dbReference>
<dbReference type="KEGG" id="aten:116304537"/>
<evidence type="ECO:0000256" key="7">
    <source>
        <dbReference type="ARBA" id="ARBA00023004"/>
    </source>
</evidence>
<organism evidence="12 13">
    <name type="scientific">Actinia tenebrosa</name>
    <name type="common">Australian red waratah sea anemone</name>
    <dbReference type="NCBI Taxonomy" id="6105"/>
    <lineage>
        <taxon>Eukaryota</taxon>
        <taxon>Metazoa</taxon>
        <taxon>Cnidaria</taxon>
        <taxon>Anthozoa</taxon>
        <taxon>Hexacorallia</taxon>
        <taxon>Actiniaria</taxon>
        <taxon>Actiniidae</taxon>
        <taxon>Actinia</taxon>
    </lineage>
</organism>
<evidence type="ECO:0000256" key="3">
    <source>
        <dbReference type="ARBA" id="ARBA00022448"/>
    </source>
</evidence>
<dbReference type="Pfam" id="PF00111">
    <property type="entry name" value="Fer2"/>
    <property type="match status" value="1"/>
</dbReference>
<dbReference type="SUPFAM" id="SSF54292">
    <property type="entry name" value="2Fe-2S ferredoxin-like"/>
    <property type="match status" value="1"/>
</dbReference>
<feature type="domain" description="2Fe-2S ferredoxin-type" evidence="11">
    <location>
        <begin position="55"/>
        <end position="159"/>
    </location>
</feature>
<keyword evidence="5" id="KW-0479">Metal-binding</keyword>
<dbReference type="CDD" id="cd00207">
    <property type="entry name" value="fer2"/>
    <property type="match status" value="1"/>
</dbReference>
<reference evidence="13" key="1">
    <citation type="submission" date="2025-08" db="UniProtKB">
        <authorList>
            <consortium name="RefSeq"/>
        </authorList>
    </citation>
    <scope>IDENTIFICATION</scope>
    <source>
        <tissue evidence="13">Tentacle</tissue>
    </source>
</reference>
<accession>A0A6P8IVI2</accession>
<dbReference type="InterPro" id="IPR036010">
    <property type="entry name" value="2Fe-2S_ferredoxin-like_sf"/>
</dbReference>
<dbReference type="GO" id="GO:0051537">
    <property type="term" value="F:2 iron, 2 sulfur cluster binding"/>
    <property type="evidence" value="ECO:0007669"/>
    <property type="project" value="UniProtKB-KW"/>
</dbReference>
<dbReference type="GeneID" id="116304537"/>
<evidence type="ECO:0000313" key="12">
    <source>
        <dbReference type="Proteomes" id="UP000515163"/>
    </source>
</evidence>
<dbReference type="PANTHER" id="PTHR23426">
    <property type="entry name" value="FERREDOXIN/ADRENODOXIN"/>
    <property type="match status" value="1"/>
</dbReference>
<dbReference type="GO" id="GO:0009055">
    <property type="term" value="F:electron transfer activity"/>
    <property type="evidence" value="ECO:0007669"/>
    <property type="project" value="TreeGrafter"/>
</dbReference>
<protein>
    <submittedName>
        <fullName evidence="13">Adrenodoxin-like</fullName>
    </submittedName>
</protein>
<keyword evidence="4" id="KW-0001">2Fe-2S</keyword>
<gene>
    <name evidence="13" type="primary">LOC116304537</name>
</gene>
<evidence type="ECO:0000256" key="2">
    <source>
        <dbReference type="ARBA" id="ARBA00010914"/>
    </source>
</evidence>
<evidence type="ECO:0000256" key="4">
    <source>
        <dbReference type="ARBA" id="ARBA00022714"/>
    </source>
</evidence>
<evidence type="ECO:0000256" key="8">
    <source>
        <dbReference type="ARBA" id="ARBA00023014"/>
    </source>
</evidence>
<dbReference type="Gene3D" id="3.10.20.30">
    <property type="match status" value="1"/>
</dbReference>
<keyword evidence="6" id="KW-0249">Electron transport</keyword>
<keyword evidence="7" id="KW-0408">Iron</keyword>
<comment type="cofactor">
    <cofactor evidence="10">
        <name>[2Fe-2S] cluster</name>
        <dbReference type="ChEBI" id="CHEBI:190135"/>
    </cofactor>
</comment>
<comment type="subcellular location">
    <subcellularLocation>
        <location evidence="1">Mitochondrion</location>
    </subcellularLocation>
</comment>
<evidence type="ECO:0000256" key="9">
    <source>
        <dbReference type="ARBA" id="ARBA00023128"/>
    </source>
</evidence>
<dbReference type="FunFam" id="3.10.20.30:FF:000013">
    <property type="entry name" value="Adrenodoxin, mitochondrial"/>
    <property type="match status" value="1"/>
</dbReference>
<dbReference type="GO" id="GO:0046872">
    <property type="term" value="F:metal ion binding"/>
    <property type="evidence" value="ECO:0007669"/>
    <property type="project" value="UniProtKB-KW"/>
</dbReference>
<dbReference type="InParanoid" id="A0A6P8IVI2"/>
<proteinExistence type="inferred from homology"/>
<evidence type="ECO:0000256" key="6">
    <source>
        <dbReference type="ARBA" id="ARBA00022982"/>
    </source>
</evidence>
<dbReference type="OrthoDB" id="268593at2759"/>
<evidence type="ECO:0000313" key="13">
    <source>
        <dbReference type="RefSeq" id="XP_031570143.1"/>
    </source>
</evidence>
<dbReference type="InterPro" id="IPR001041">
    <property type="entry name" value="2Fe-2S_ferredoxin-type"/>
</dbReference>
<name>A0A6P8IVI2_ACTTE</name>
<dbReference type="Proteomes" id="UP000515163">
    <property type="component" value="Unplaced"/>
</dbReference>
<evidence type="ECO:0000256" key="10">
    <source>
        <dbReference type="ARBA" id="ARBA00034078"/>
    </source>
</evidence>
<dbReference type="FunCoup" id="A0A6P8IVI2">
    <property type="interactions" value="695"/>
</dbReference>
<keyword evidence="3" id="KW-0813">Transport</keyword>
<dbReference type="InterPro" id="IPR012675">
    <property type="entry name" value="Beta-grasp_dom_sf"/>
</dbReference>
<keyword evidence="12" id="KW-1185">Reference proteome</keyword>